<accession>A0AAD1SXD0</accession>
<protein>
    <submittedName>
        <fullName evidence="2">Uncharacterized protein</fullName>
    </submittedName>
</protein>
<proteinExistence type="predicted"/>
<dbReference type="EMBL" id="OW240919">
    <property type="protein sequence ID" value="CAH2313007.1"/>
    <property type="molecule type" value="Genomic_DNA"/>
</dbReference>
<organism evidence="2 3">
    <name type="scientific">Pelobates cultripes</name>
    <name type="common">Western spadefoot toad</name>
    <dbReference type="NCBI Taxonomy" id="61616"/>
    <lineage>
        <taxon>Eukaryota</taxon>
        <taxon>Metazoa</taxon>
        <taxon>Chordata</taxon>
        <taxon>Craniata</taxon>
        <taxon>Vertebrata</taxon>
        <taxon>Euteleostomi</taxon>
        <taxon>Amphibia</taxon>
        <taxon>Batrachia</taxon>
        <taxon>Anura</taxon>
        <taxon>Pelobatoidea</taxon>
        <taxon>Pelobatidae</taxon>
        <taxon>Pelobates</taxon>
    </lineage>
</organism>
<gene>
    <name evidence="2" type="ORF">PECUL_23A029841</name>
</gene>
<dbReference type="Proteomes" id="UP001295444">
    <property type="component" value="Chromosome 08"/>
</dbReference>
<sequence>MEDFAAAMGLQLLTRPTADRSNIAPKEALTAAQPPRDPAKKRPPPQAEAATPR</sequence>
<evidence type="ECO:0000313" key="2">
    <source>
        <dbReference type="EMBL" id="CAH2313007.1"/>
    </source>
</evidence>
<evidence type="ECO:0000313" key="3">
    <source>
        <dbReference type="Proteomes" id="UP001295444"/>
    </source>
</evidence>
<keyword evidence="3" id="KW-1185">Reference proteome</keyword>
<reference evidence="2" key="1">
    <citation type="submission" date="2022-03" db="EMBL/GenBank/DDBJ databases">
        <authorList>
            <person name="Alioto T."/>
            <person name="Alioto T."/>
            <person name="Gomez Garrido J."/>
        </authorList>
    </citation>
    <scope>NUCLEOTIDE SEQUENCE</scope>
</reference>
<evidence type="ECO:0000256" key="1">
    <source>
        <dbReference type="SAM" id="MobiDB-lite"/>
    </source>
</evidence>
<name>A0AAD1SXD0_PELCU</name>
<dbReference type="AlphaFoldDB" id="A0AAD1SXD0"/>
<feature type="region of interest" description="Disordered" evidence="1">
    <location>
        <begin position="1"/>
        <end position="53"/>
    </location>
</feature>